<dbReference type="Proteomes" id="UP000008698">
    <property type="component" value="Unassembled WGS sequence"/>
</dbReference>
<feature type="region of interest" description="Disordered" evidence="1">
    <location>
        <begin position="1"/>
        <end position="40"/>
    </location>
</feature>
<reference evidence="4" key="1">
    <citation type="journal article" date="2011" name="PLoS Pathog.">
        <title>Comparative genomics yields insights into niche adaptation of plant vascular wilt pathogens.</title>
        <authorList>
            <person name="Klosterman S.J."/>
            <person name="Subbarao K.V."/>
            <person name="Kang S."/>
            <person name="Veronese P."/>
            <person name="Gold S.E."/>
            <person name="Thomma B.P.H.J."/>
            <person name="Chen Z."/>
            <person name="Henrissat B."/>
            <person name="Lee Y.-H."/>
            <person name="Park J."/>
            <person name="Garcia-Pedrajas M.D."/>
            <person name="Barbara D.J."/>
            <person name="Anchieta A."/>
            <person name="de Jonge R."/>
            <person name="Santhanam P."/>
            <person name="Maruthachalam K."/>
            <person name="Atallah Z."/>
            <person name="Amyotte S.G."/>
            <person name="Paz Z."/>
            <person name="Inderbitzin P."/>
            <person name="Hayes R.J."/>
            <person name="Heiman D.I."/>
            <person name="Young S."/>
            <person name="Zeng Q."/>
            <person name="Engels R."/>
            <person name="Galagan J."/>
            <person name="Cuomo C.A."/>
            <person name="Dobinson K.F."/>
            <person name="Ma L.-J."/>
        </authorList>
    </citation>
    <scope>NUCLEOTIDE SEQUENCE [LARGE SCALE GENOMIC DNA]</scope>
    <source>
        <strain evidence="4">VaMs.102 / ATCC MYA-4576 / FGSC 10136</strain>
    </source>
</reference>
<organism evidence="4">
    <name type="scientific">Verticillium alfalfae (strain VaMs.102 / ATCC MYA-4576 / FGSC 10136)</name>
    <name type="common">Verticillium wilt of alfalfa</name>
    <name type="synonym">Verticillium albo-atrum</name>
    <dbReference type="NCBI Taxonomy" id="526221"/>
    <lineage>
        <taxon>Eukaryota</taxon>
        <taxon>Fungi</taxon>
        <taxon>Dikarya</taxon>
        <taxon>Ascomycota</taxon>
        <taxon>Pezizomycotina</taxon>
        <taxon>Sordariomycetes</taxon>
        <taxon>Hypocreomycetidae</taxon>
        <taxon>Glomerellales</taxon>
        <taxon>Plectosphaerellaceae</taxon>
        <taxon>Verticillium</taxon>
    </lineage>
</organism>
<dbReference type="HOGENOM" id="CLU_2348267_0_0_1"/>
<dbReference type="EMBL" id="DS985216">
    <property type="protein sequence ID" value="EEY16531.1"/>
    <property type="molecule type" value="Genomic_DNA"/>
</dbReference>
<dbReference type="AlphaFoldDB" id="C9SED8"/>
<dbReference type="InterPro" id="IPR021771">
    <property type="entry name" value="Triacylglycerol_lipase_N"/>
</dbReference>
<evidence type="ECO:0000256" key="1">
    <source>
        <dbReference type="SAM" id="MobiDB-lite"/>
    </source>
</evidence>
<dbReference type="RefSeq" id="XP_003006501.1">
    <property type="nucleotide sequence ID" value="XM_003006455.1"/>
</dbReference>
<evidence type="ECO:0000259" key="2">
    <source>
        <dbReference type="Pfam" id="PF11815"/>
    </source>
</evidence>
<dbReference type="GeneID" id="9535719"/>
<gene>
    <name evidence="3" type="ORF">VDBG_02640</name>
</gene>
<dbReference type="Pfam" id="PF11815">
    <property type="entry name" value="DUF3336"/>
    <property type="match status" value="1"/>
</dbReference>
<dbReference type="OrthoDB" id="15478at2759"/>
<proteinExistence type="predicted"/>
<feature type="compositionally biased region" description="Basic and acidic residues" evidence="1">
    <location>
        <begin position="7"/>
        <end position="16"/>
    </location>
</feature>
<evidence type="ECO:0000313" key="3">
    <source>
        <dbReference type="EMBL" id="EEY16531.1"/>
    </source>
</evidence>
<name>C9SED8_VERA1</name>
<sequence length="97" mass="10996">MRKCRHRAEAVERGDSDDSDDDNNENADRQKGEKRKKGGAVDELRGLLEACVKNNFVGVENPRLYSQTYYGTKNLVQNFTDEGQLSLAVSRRDFPCV</sequence>
<feature type="domain" description="Triacylglycerol lipase N-terminal" evidence="2">
    <location>
        <begin position="36"/>
        <end position="88"/>
    </location>
</feature>
<keyword evidence="4" id="KW-1185">Reference proteome</keyword>
<dbReference type="GO" id="GO:0006629">
    <property type="term" value="P:lipid metabolic process"/>
    <property type="evidence" value="ECO:0007669"/>
    <property type="project" value="InterPro"/>
</dbReference>
<accession>C9SED8</accession>
<evidence type="ECO:0000313" key="4">
    <source>
        <dbReference type="Proteomes" id="UP000008698"/>
    </source>
</evidence>
<dbReference type="KEGG" id="val:VDBG_02640"/>
<protein>
    <submittedName>
        <fullName evidence="3">Triacylglycerol lipase</fullName>
    </submittedName>
</protein>
<dbReference type="GO" id="GO:0004806">
    <property type="term" value="F:triacylglycerol lipase activity"/>
    <property type="evidence" value="ECO:0007669"/>
    <property type="project" value="InterPro"/>
</dbReference>